<comment type="caution">
    <text evidence="1">The sequence shown here is derived from an EMBL/GenBank/DDBJ whole genome shotgun (WGS) entry which is preliminary data.</text>
</comment>
<reference evidence="1" key="1">
    <citation type="journal article" date="2014" name="Front. Microbiol.">
        <title>High frequency of phylogenetically diverse reductive dehalogenase-homologous genes in deep subseafloor sedimentary metagenomes.</title>
        <authorList>
            <person name="Kawai M."/>
            <person name="Futagami T."/>
            <person name="Toyoda A."/>
            <person name="Takaki Y."/>
            <person name="Nishi S."/>
            <person name="Hori S."/>
            <person name="Arai W."/>
            <person name="Tsubouchi T."/>
            <person name="Morono Y."/>
            <person name="Uchiyama I."/>
            <person name="Ito T."/>
            <person name="Fujiyama A."/>
            <person name="Inagaki F."/>
            <person name="Takami H."/>
        </authorList>
    </citation>
    <scope>NUCLEOTIDE SEQUENCE</scope>
    <source>
        <strain evidence="1">Expedition CK06-06</strain>
    </source>
</reference>
<gene>
    <name evidence="1" type="ORF">S01H1_42095</name>
</gene>
<feature type="non-terminal residue" evidence="1">
    <location>
        <position position="1"/>
    </location>
</feature>
<dbReference type="EMBL" id="BARS01026734">
    <property type="protein sequence ID" value="GAG03936.1"/>
    <property type="molecule type" value="Genomic_DNA"/>
</dbReference>
<name>X0VTS1_9ZZZZ</name>
<organism evidence="1">
    <name type="scientific">marine sediment metagenome</name>
    <dbReference type="NCBI Taxonomy" id="412755"/>
    <lineage>
        <taxon>unclassified sequences</taxon>
        <taxon>metagenomes</taxon>
        <taxon>ecological metagenomes</taxon>
    </lineage>
</organism>
<protein>
    <submittedName>
        <fullName evidence="1">Uncharacterized protein</fullName>
    </submittedName>
</protein>
<dbReference type="AlphaFoldDB" id="X0VTS1"/>
<evidence type="ECO:0000313" key="1">
    <source>
        <dbReference type="EMBL" id="GAG03936.1"/>
    </source>
</evidence>
<accession>X0VTS1</accession>
<sequence length="265" mass="29860">ATLVWGIPYMDDKKVIARADSAINQFDKLDEALQDMISQGVNSSRIVNFVTEEGYVHLGSGGTRFVIFYPLKILAMQTFSFNVFGFNDDSSDPDNKKFSIEVIGGYKTTSVAISYLYNSSLNEEISGVISFSESDTITTNHSLVDAVKIDIKNNTNCVGRIWIFDLGFITYEISSNRIAREIIFENGAVVSSNPFFSYSYLTNEPENHFFGEYYHLSGEKYSLIMRIIQLKSDSEITIGPGKADYKFIMKLNNSYIRENKVDQGS</sequence>
<feature type="non-terminal residue" evidence="1">
    <location>
        <position position="265"/>
    </location>
</feature>
<proteinExistence type="predicted"/>